<name>A0ABN8LQU0_9CNID</name>
<comment type="caution">
    <text evidence="1">The sequence shown here is derived from an EMBL/GenBank/DDBJ whole genome shotgun (WGS) entry which is preliminary data.</text>
</comment>
<sequence>SDNLTHGVISLLVVCTAPLRVCEELSVTTWNHTYHKFFPPNHASIICNISVSRPPVRCRKLANRKLKSLDTYALKQDLAAFDCVPDIETRQIVSRLRTLMSLFRATT</sequence>
<evidence type="ECO:0000313" key="1">
    <source>
        <dbReference type="EMBL" id="CAH3018405.1"/>
    </source>
</evidence>
<evidence type="ECO:0000313" key="2">
    <source>
        <dbReference type="Proteomes" id="UP001159427"/>
    </source>
</evidence>
<accession>A0ABN8LQU0</accession>
<feature type="non-terminal residue" evidence="1">
    <location>
        <position position="1"/>
    </location>
</feature>
<gene>
    <name evidence="1" type="ORF">PEVE_00042930</name>
</gene>
<keyword evidence="2" id="KW-1185">Reference proteome</keyword>
<dbReference type="Proteomes" id="UP001159427">
    <property type="component" value="Unassembled WGS sequence"/>
</dbReference>
<proteinExistence type="predicted"/>
<dbReference type="EMBL" id="CALNXI010000086">
    <property type="protein sequence ID" value="CAH3018405.1"/>
    <property type="molecule type" value="Genomic_DNA"/>
</dbReference>
<organism evidence="1 2">
    <name type="scientific">Porites evermanni</name>
    <dbReference type="NCBI Taxonomy" id="104178"/>
    <lineage>
        <taxon>Eukaryota</taxon>
        <taxon>Metazoa</taxon>
        <taxon>Cnidaria</taxon>
        <taxon>Anthozoa</taxon>
        <taxon>Hexacorallia</taxon>
        <taxon>Scleractinia</taxon>
        <taxon>Fungiina</taxon>
        <taxon>Poritidae</taxon>
        <taxon>Porites</taxon>
    </lineage>
</organism>
<protein>
    <submittedName>
        <fullName evidence="1">Uncharacterized protein</fullName>
    </submittedName>
</protein>
<reference evidence="1 2" key="1">
    <citation type="submission" date="2022-05" db="EMBL/GenBank/DDBJ databases">
        <authorList>
            <consortium name="Genoscope - CEA"/>
            <person name="William W."/>
        </authorList>
    </citation>
    <scope>NUCLEOTIDE SEQUENCE [LARGE SCALE GENOMIC DNA]</scope>
</reference>